<dbReference type="FunFam" id="1.10.3080.10:FF:000044">
    <property type="entry name" value="Predicted protein"/>
    <property type="match status" value="1"/>
</dbReference>
<feature type="transmembrane region" description="Helical" evidence="6">
    <location>
        <begin position="46"/>
        <end position="66"/>
    </location>
</feature>
<protein>
    <recommendedName>
        <fullName evidence="10">Chloride channel protein</fullName>
    </recommendedName>
</protein>
<evidence type="ECO:0000256" key="6">
    <source>
        <dbReference type="SAM" id="Phobius"/>
    </source>
</evidence>
<proteinExistence type="predicted"/>
<evidence type="ECO:0000256" key="3">
    <source>
        <dbReference type="ARBA" id="ARBA00022737"/>
    </source>
</evidence>
<evidence type="ECO:0000313" key="7">
    <source>
        <dbReference type="EMBL" id="ESO07524.1"/>
    </source>
</evidence>
<gene>
    <name evidence="8" type="primary">20196153</name>
    <name evidence="7" type="ORF">HELRODRAFT_131097</name>
</gene>
<evidence type="ECO:0000313" key="8">
    <source>
        <dbReference type="EnsemblMetazoa" id="HelroP131097"/>
    </source>
</evidence>
<dbReference type="RefSeq" id="XP_009014135.1">
    <property type="nucleotide sequence ID" value="XM_009015887.1"/>
</dbReference>
<dbReference type="InParanoid" id="T1EHV3"/>
<dbReference type="OrthoDB" id="4564at2759"/>
<reference evidence="8" key="3">
    <citation type="submission" date="2015-06" db="UniProtKB">
        <authorList>
            <consortium name="EnsemblMetazoa"/>
        </authorList>
    </citation>
    <scope>IDENTIFICATION</scope>
</reference>
<keyword evidence="9" id="KW-1185">Reference proteome</keyword>
<keyword evidence="5 6" id="KW-0472">Membrane</keyword>
<dbReference type="STRING" id="6412.T1EHV3"/>
<sequence length="415" mass="45686">RHGDDWIFLTLLGIIMALLSFVMDILIERFHIARIWLYNMSSPNVYLQYFSWMIAPLILVLFSTGFTRIVSPQAIGSGIPEIKTIMRGVSMNEYLTFNTLLAKVIGLSTAVGSGLPIGKEGPFVHVASISAFLLAKLFPTFKLDFKNSTCNTEILAAACAVGVACTFAAPIGGVLFSIEVTASYFAVRNYWRGFYSAVCGAIVFRLLAIWFDDESTLTALFQTNLRQDVPFDPMEIVSFSIVGLALCGIGGSLLICAHKNLSLFISKKLEIANFIKDYCLVYPFFATFVMMSLLFPPGSGMFMVGLLTNNDAVNELFSNVTWLTRDADTYEEDRLLKLWRGPFNNVFLTLFIFIVTRFWMCVVSTSLPVPSGIFMPSFTLGAACGRLIGEILAWLFPNGIGGDMVVPGGYAIVGA</sequence>
<dbReference type="InterPro" id="IPR050970">
    <property type="entry name" value="Cl_channel_volt-gated"/>
</dbReference>
<evidence type="ECO:0000256" key="5">
    <source>
        <dbReference type="ARBA" id="ARBA00023136"/>
    </source>
</evidence>
<dbReference type="EMBL" id="AMQM01003466">
    <property type="status" value="NOT_ANNOTATED_CDS"/>
    <property type="molecule type" value="Genomic_DNA"/>
</dbReference>
<dbReference type="GeneID" id="20196153"/>
<dbReference type="AlphaFoldDB" id="T1EHV3"/>
<dbReference type="SUPFAM" id="SSF81340">
    <property type="entry name" value="Clc chloride channel"/>
    <property type="match status" value="1"/>
</dbReference>
<dbReference type="OMA" id="ICACNEL"/>
<dbReference type="PRINTS" id="PR00762">
    <property type="entry name" value="CLCHANNEL"/>
</dbReference>
<dbReference type="EMBL" id="KB096183">
    <property type="protein sequence ID" value="ESO07524.1"/>
    <property type="molecule type" value="Genomic_DNA"/>
</dbReference>
<keyword evidence="3" id="KW-0677">Repeat</keyword>
<comment type="subcellular location">
    <subcellularLocation>
        <location evidence="1">Membrane</location>
        <topology evidence="1">Multi-pass membrane protein</topology>
    </subcellularLocation>
</comment>
<feature type="transmembrane region" description="Helical" evidence="6">
    <location>
        <begin position="6"/>
        <end position="26"/>
    </location>
</feature>
<dbReference type="HOGENOM" id="CLU_006904_3_0_1"/>
<evidence type="ECO:0000256" key="4">
    <source>
        <dbReference type="ARBA" id="ARBA00022989"/>
    </source>
</evidence>
<dbReference type="EnsemblMetazoa" id="HelroT131097">
    <property type="protein sequence ID" value="HelroP131097"/>
    <property type="gene ID" value="HelroG131097"/>
</dbReference>
<dbReference type="Proteomes" id="UP000015101">
    <property type="component" value="Unassembled WGS sequence"/>
</dbReference>
<feature type="transmembrane region" description="Helical" evidence="6">
    <location>
        <begin position="94"/>
        <end position="111"/>
    </location>
</feature>
<dbReference type="eggNOG" id="KOG0476">
    <property type="taxonomic scope" value="Eukaryota"/>
</dbReference>
<dbReference type="PANTHER" id="PTHR45720">
    <property type="entry name" value="CHLORIDE CHANNEL PROTEIN 2"/>
    <property type="match status" value="1"/>
</dbReference>
<evidence type="ECO:0000256" key="2">
    <source>
        <dbReference type="ARBA" id="ARBA00022692"/>
    </source>
</evidence>
<dbReference type="CTD" id="20196153"/>
<dbReference type="InterPro" id="IPR001807">
    <property type="entry name" value="ClC"/>
</dbReference>
<dbReference type="GO" id="GO:0015108">
    <property type="term" value="F:chloride transmembrane transporter activity"/>
    <property type="evidence" value="ECO:0007669"/>
    <property type="project" value="InterPro"/>
</dbReference>
<feature type="transmembrane region" description="Helical" evidence="6">
    <location>
        <begin position="346"/>
        <end position="367"/>
    </location>
</feature>
<dbReference type="KEGG" id="hro:HELRODRAFT_131097"/>
<dbReference type="EMBL" id="AMQM01003467">
    <property type="status" value="NOT_ANNOTATED_CDS"/>
    <property type="molecule type" value="Genomic_DNA"/>
</dbReference>
<organism evidence="8 9">
    <name type="scientific">Helobdella robusta</name>
    <name type="common">Californian leech</name>
    <dbReference type="NCBI Taxonomy" id="6412"/>
    <lineage>
        <taxon>Eukaryota</taxon>
        <taxon>Metazoa</taxon>
        <taxon>Spiralia</taxon>
        <taxon>Lophotrochozoa</taxon>
        <taxon>Annelida</taxon>
        <taxon>Clitellata</taxon>
        <taxon>Hirudinea</taxon>
        <taxon>Rhynchobdellida</taxon>
        <taxon>Glossiphoniidae</taxon>
        <taxon>Helobdella</taxon>
    </lineage>
</organism>
<dbReference type="Gene3D" id="1.10.3080.10">
    <property type="entry name" value="Clc chloride channel"/>
    <property type="match status" value="1"/>
</dbReference>
<feature type="transmembrane region" description="Helical" evidence="6">
    <location>
        <begin position="154"/>
        <end position="178"/>
    </location>
</feature>
<feature type="transmembrane region" description="Helical" evidence="6">
    <location>
        <begin position="278"/>
        <end position="295"/>
    </location>
</feature>
<name>T1EHV3_HELRO</name>
<evidence type="ECO:0000256" key="1">
    <source>
        <dbReference type="ARBA" id="ARBA00004141"/>
    </source>
</evidence>
<dbReference type="PANTHER" id="PTHR45720:SF10">
    <property type="entry name" value="CHLORIDE CHANNEL PROTEIN 2"/>
    <property type="match status" value="1"/>
</dbReference>
<keyword evidence="4 6" id="KW-1133">Transmembrane helix</keyword>
<dbReference type="Pfam" id="PF00654">
    <property type="entry name" value="Voltage_CLC"/>
    <property type="match status" value="1"/>
</dbReference>
<reference evidence="7 9" key="2">
    <citation type="journal article" date="2013" name="Nature">
        <title>Insights into bilaterian evolution from three spiralian genomes.</title>
        <authorList>
            <person name="Simakov O."/>
            <person name="Marletaz F."/>
            <person name="Cho S.J."/>
            <person name="Edsinger-Gonzales E."/>
            <person name="Havlak P."/>
            <person name="Hellsten U."/>
            <person name="Kuo D.H."/>
            <person name="Larsson T."/>
            <person name="Lv J."/>
            <person name="Arendt D."/>
            <person name="Savage R."/>
            <person name="Osoegawa K."/>
            <person name="de Jong P."/>
            <person name="Grimwood J."/>
            <person name="Chapman J.A."/>
            <person name="Shapiro H."/>
            <person name="Aerts A."/>
            <person name="Otillar R.P."/>
            <person name="Terry A.Y."/>
            <person name="Boore J.L."/>
            <person name="Grigoriev I.V."/>
            <person name="Lindberg D.R."/>
            <person name="Seaver E.C."/>
            <person name="Weisblat D.A."/>
            <person name="Putnam N.H."/>
            <person name="Rokhsar D.S."/>
        </authorList>
    </citation>
    <scope>NUCLEOTIDE SEQUENCE</scope>
</reference>
<feature type="transmembrane region" description="Helical" evidence="6">
    <location>
        <begin position="190"/>
        <end position="211"/>
    </location>
</feature>
<evidence type="ECO:0000313" key="9">
    <source>
        <dbReference type="Proteomes" id="UP000015101"/>
    </source>
</evidence>
<evidence type="ECO:0008006" key="10">
    <source>
        <dbReference type="Google" id="ProtNLM"/>
    </source>
</evidence>
<dbReference type="GO" id="GO:0016020">
    <property type="term" value="C:membrane"/>
    <property type="evidence" value="ECO:0007669"/>
    <property type="project" value="UniProtKB-SubCell"/>
</dbReference>
<dbReference type="InterPro" id="IPR014743">
    <property type="entry name" value="Cl-channel_core"/>
</dbReference>
<accession>T1EHV3</accession>
<reference evidence="9" key="1">
    <citation type="submission" date="2012-12" db="EMBL/GenBank/DDBJ databases">
        <authorList>
            <person name="Hellsten U."/>
            <person name="Grimwood J."/>
            <person name="Chapman J.A."/>
            <person name="Shapiro H."/>
            <person name="Aerts A."/>
            <person name="Otillar R.P."/>
            <person name="Terry A.Y."/>
            <person name="Boore J.L."/>
            <person name="Simakov O."/>
            <person name="Marletaz F."/>
            <person name="Cho S.-J."/>
            <person name="Edsinger-Gonzales E."/>
            <person name="Havlak P."/>
            <person name="Kuo D.-H."/>
            <person name="Larsson T."/>
            <person name="Lv J."/>
            <person name="Arendt D."/>
            <person name="Savage R."/>
            <person name="Osoegawa K."/>
            <person name="de Jong P."/>
            <person name="Lindberg D.R."/>
            <person name="Seaver E.C."/>
            <person name="Weisblat D.A."/>
            <person name="Putnam N.H."/>
            <person name="Grigoriev I.V."/>
            <person name="Rokhsar D.S."/>
        </authorList>
    </citation>
    <scope>NUCLEOTIDE SEQUENCE</scope>
</reference>
<feature type="transmembrane region" description="Helical" evidence="6">
    <location>
        <begin position="236"/>
        <end position="257"/>
    </location>
</feature>
<keyword evidence="2 6" id="KW-0812">Transmembrane</keyword>